<dbReference type="PANTHER" id="PTHR10359:SF19">
    <property type="entry name" value="DNA REPAIR GLYCOSYLASE MJ1434-RELATED"/>
    <property type="match status" value="1"/>
</dbReference>
<dbReference type="InterPro" id="IPR000445">
    <property type="entry name" value="HhH_motif"/>
</dbReference>
<evidence type="ECO:0000256" key="2">
    <source>
        <dbReference type="ARBA" id="ARBA00022723"/>
    </source>
</evidence>
<protein>
    <recommendedName>
        <fullName evidence="7">HhH-GPD domain-containing protein</fullName>
    </recommendedName>
</protein>
<evidence type="ECO:0000256" key="6">
    <source>
        <dbReference type="ARBA" id="ARBA00023204"/>
    </source>
</evidence>
<evidence type="ECO:0000313" key="9">
    <source>
        <dbReference type="Proteomes" id="UP000272503"/>
    </source>
</evidence>
<dbReference type="GO" id="GO:0006284">
    <property type="term" value="P:base-excision repair"/>
    <property type="evidence" value="ECO:0007669"/>
    <property type="project" value="InterPro"/>
</dbReference>
<dbReference type="AlphaFoldDB" id="A0A3L7A143"/>
<evidence type="ECO:0000259" key="7">
    <source>
        <dbReference type="SMART" id="SM00478"/>
    </source>
</evidence>
<dbReference type="Proteomes" id="UP000272503">
    <property type="component" value="Unassembled WGS sequence"/>
</dbReference>
<organism evidence="8 9">
    <name type="scientific">Mycetocola tolaasinivorans</name>
    <dbReference type="NCBI Taxonomy" id="76635"/>
    <lineage>
        <taxon>Bacteria</taxon>
        <taxon>Bacillati</taxon>
        <taxon>Actinomycetota</taxon>
        <taxon>Actinomycetes</taxon>
        <taxon>Micrococcales</taxon>
        <taxon>Microbacteriaceae</taxon>
        <taxon>Mycetocola</taxon>
    </lineage>
</organism>
<reference evidence="8 9" key="1">
    <citation type="submission" date="2018-10" db="EMBL/GenBank/DDBJ databases">
        <authorList>
            <person name="Li J."/>
        </authorList>
    </citation>
    <scope>NUCLEOTIDE SEQUENCE [LARGE SCALE GENOMIC DNA]</scope>
    <source>
        <strain evidence="8 9">IF 016277</strain>
    </source>
</reference>
<dbReference type="InterPro" id="IPR011257">
    <property type="entry name" value="DNA_glycosylase"/>
</dbReference>
<keyword evidence="3" id="KW-0227">DNA damage</keyword>
<keyword evidence="1" id="KW-0004">4Fe-4S</keyword>
<dbReference type="Gene3D" id="1.10.340.30">
    <property type="entry name" value="Hypothetical protein, domain 2"/>
    <property type="match status" value="1"/>
</dbReference>
<dbReference type="SUPFAM" id="SSF48150">
    <property type="entry name" value="DNA-glycosylase"/>
    <property type="match status" value="1"/>
</dbReference>
<dbReference type="EMBL" id="RCUX01000013">
    <property type="protein sequence ID" value="RLP73720.1"/>
    <property type="molecule type" value="Genomic_DNA"/>
</dbReference>
<evidence type="ECO:0000256" key="5">
    <source>
        <dbReference type="ARBA" id="ARBA00023014"/>
    </source>
</evidence>
<comment type="caution">
    <text evidence="8">The sequence shown here is derived from an EMBL/GenBank/DDBJ whole genome shotgun (WGS) entry which is preliminary data.</text>
</comment>
<keyword evidence="5" id="KW-0411">Iron-sulfur</keyword>
<dbReference type="Pfam" id="PF00730">
    <property type="entry name" value="HhH-GPD"/>
    <property type="match status" value="1"/>
</dbReference>
<dbReference type="Pfam" id="PF00633">
    <property type="entry name" value="HHH"/>
    <property type="match status" value="1"/>
</dbReference>
<sequence length="185" mass="19898">MMVGAILVQNTAWRNVERSIEALREGELLSPAALAEIPAEQLAEVIRSSGFMTAKSRSAAALARWVVETDALNGGVRARTDAELREELLALPGIGPETADVIGLYAFDRPAFIWDTYARRMLTAVGYPVPGSYPAARRALSATASAAGFSVPEYREYHGLIVEAGKHARSLGGWDVLAAELFPAR</sequence>
<keyword evidence="6" id="KW-0234">DNA repair</keyword>
<keyword evidence="9" id="KW-1185">Reference proteome</keyword>
<name>A0A3L7A143_9MICO</name>
<dbReference type="InterPro" id="IPR003265">
    <property type="entry name" value="HhH-GPD_domain"/>
</dbReference>
<proteinExistence type="predicted"/>
<dbReference type="GO" id="GO:0046872">
    <property type="term" value="F:metal ion binding"/>
    <property type="evidence" value="ECO:0007669"/>
    <property type="project" value="UniProtKB-KW"/>
</dbReference>
<dbReference type="OrthoDB" id="9802365at2"/>
<feature type="domain" description="HhH-GPD" evidence="7">
    <location>
        <begin position="7"/>
        <end position="167"/>
    </location>
</feature>
<keyword evidence="2" id="KW-0479">Metal-binding</keyword>
<gene>
    <name evidence="8" type="ORF">D9V32_14310</name>
</gene>
<keyword evidence="4" id="KW-0408">Iron</keyword>
<dbReference type="PIRSF" id="PIRSF001435">
    <property type="entry name" value="Nth"/>
    <property type="match status" value="1"/>
</dbReference>
<dbReference type="PANTHER" id="PTHR10359">
    <property type="entry name" value="A/G-SPECIFIC ADENINE GLYCOSYLASE/ENDONUCLEASE III"/>
    <property type="match status" value="1"/>
</dbReference>
<dbReference type="CDD" id="cd00056">
    <property type="entry name" value="ENDO3c"/>
    <property type="match status" value="1"/>
</dbReference>
<accession>A0A3L7A143</accession>
<dbReference type="SMART" id="SM00478">
    <property type="entry name" value="ENDO3c"/>
    <property type="match status" value="1"/>
</dbReference>
<evidence type="ECO:0000256" key="4">
    <source>
        <dbReference type="ARBA" id="ARBA00023004"/>
    </source>
</evidence>
<dbReference type="GO" id="GO:0051539">
    <property type="term" value="F:4 iron, 4 sulfur cluster binding"/>
    <property type="evidence" value="ECO:0007669"/>
    <property type="project" value="UniProtKB-KW"/>
</dbReference>
<evidence type="ECO:0000256" key="1">
    <source>
        <dbReference type="ARBA" id="ARBA00022485"/>
    </source>
</evidence>
<evidence type="ECO:0000313" key="8">
    <source>
        <dbReference type="EMBL" id="RLP73720.1"/>
    </source>
</evidence>
<evidence type="ECO:0000256" key="3">
    <source>
        <dbReference type="ARBA" id="ARBA00022763"/>
    </source>
</evidence>
<dbReference type="GO" id="GO:0003677">
    <property type="term" value="F:DNA binding"/>
    <property type="evidence" value="ECO:0007669"/>
    <property type="project" value="InterPro"/>
</dbReference>
<dbReference type="GO" id="GO:0019104">
    <property type="term" value="F:DNA N-glycosylase activity"/>
    <property type="evidence" value="ECO:0007669"/>
    <property type="project" value="UniProtKB-ARBA"/>
</dbReference>